<dbReference type="Pfam" id="PF03819">
    <property type="entry name" value="MazG"/>
    <property type="match status" value="1"/>
</dbReference>
<sequence length="198" mass="22784">MKKTIFDDIEHLEKEAVIFGLQWETKSQIMAQIRSECLEIEEHLEEKDKRESLQDEIGDLLHAVFSLCTYCNFDTELTLRKSLDKFEHRLNAMKTIAKEQGLENLQGKSFDELMRYWDLAKQRTLIPEIAGVCGTKKALHLWEKVKQKELILNNVWCSQCSGVCRMISPVAIENGRTITLEGECATCGAKVARYLEEA</sequence>
<evidence type="ECO:0000259" key="1">
    <source>
        <dbReference type="Pfam" id="PF03819"/>
    </source>
</evidence>
<dbReference type="PANTHER" id="PTHR30522">
    <property type="entry name" value="NUCLEOSIDE TRIPHOSPHATE PYROPHOSPHOHYDROLASE"/>
    <property type="match status" value="1"/>
</dbReference>
<keyword evidence="3" id="KW-1185">Reference proteome</keyword>
<gene>
    <name evidence="2" type="ORF">LFA_2420</name>
</gene>
<dbReference type="Proteomes" id="UP000032430">
    <property type="component" value="Chromosome I"/>
</dbReference>
<dbReference type="GO" id="GO:0006203">
    <property type="term" value="P:dGTP catabolic process"/>
    <property type="evidence" value="ECO:0007669"/>
    <property type="project" value="TreeGrafter"/>
</dbReference>
<dbReference type="GO" id="GO:0046076">
    <property type="term" value="P:dTTP catabolic process"/>
    <property type="evidence" value="ECO:0007669"/>
    <property type="project" value="TreeGrafter"/>
</dbReference>
<dbReference type="GO" id="GO:0046047">
    <property type="term" value="P:TTP catabolic process"/>
    <property type="evidence" value="ECO:0007669"/>
    <property type="project" value="TreeGrafter"/>
</dbReference>
<dbReference type="GO" id="GO:0046081">
    <property type="term" value="P:dUTP catabolic process"/>
    <property type="evidence" value="ECO:0007669"/>
    <property type="project" value="TreeGrafter"/>
</dbReference>
<dbReference type="InterPro" id="IPR004518">
    <property type="entry name" value="MazG-like_dom"/>
</dbReference>
<dbReference type="InterPro" id="IPR011551">
    <property type="entry name" value="NTP_PyrPHydrolase_MazG"/>
</dbReference>
<dbReference type="KEGG" id="lfa:LFA_2420"/>
<dbReference type="GO" id="GO:0047429">
    <property type="term" value="F:nucleoside triphosphate diphosphatase activity"/>
    <property type="evidence" value="ECO:0007669"/>
    <property type="project" value="InterPro"/>
</dbReference>
<dbReference type="PANTHER" id="PTHR30522:SF0">
    <property type="entry name" value="NUCLEOSIDE TRIPHOSPHATE PYROPHOSPHOHYDROLASE"/>
    <property type="match status" value="1"/>
</dbReference>
<dbReference type="HOGENOM" id="CLU_1376653_0_0_6"/>
<reference evidence="3" key="1">
    <citation type="submission" date="2014-09" db="EMBL/GenBank/DDBJ databases">
        <authorList>
            <person name="Gomez-Valero L."/>
        </authorList>
    </citation>
    <scope>NUCLEOTIDE SEQUENCE [LARGE SCALE GENOMIC DNA]</scope>
    <source>
        <strain evidence="3">ATCC700992</strain>
    </source>
</reference>
<dbReference type="GO" id="GO:0046061">
    <property type="term" value="P:dATP catabolic process"/>
    <property type="evidence" value="ECO:0007669"/>
    <property type="project" value="TreeGrafter"/>
</dbReference>
<protein>
    <submittedName>
        <fullName evidence="2">MazG (Nucleoside triphosphate pyrophosphohydrolase)</fullName>
    </submittedName>
</protein>
<name>A0A098G5R0_9GAMM</name>
<organism evidence="2 3">
    <name type="scientific">Legionella fallonii LLAP-10</name>
    <dbReference type="NCBI Taxonomy" id="1212491"/>
    <lineage>
        <taxon>Bacteria</taxon>
        <taxon>Pseudomonadati</taxon>
        <taxon>Pseudomonadota</taxon>
        <taxon>Gammaproteobacteria</taxon>
        <taxon>Legionellales</taxon>
        <taxon>Legionellaceae</taxon>
        <taxon>Legionella</taxon>
    </lineage>
</organism>
<dbReference type="STRING" id="1212491.LFA_2420"/>
<keyword evidence="2" id="KW-0378">Hydrolase</keyword>
<dbReference type="OrthoDB" id="5916960at2"/>
<dbReference type="CDD" id="cd11529">
    <property type="entry name" value="NTP-PPase_MazG_Cterm"/>
    <property type="match status" value="1"/>
</dbReference>
<feature type="domain" description="NTP pyrophosphohydrolase MazG-like" evidence="1">
    <location>
        <begin position="25"/>
        <end position="90"/>
    </location>
</feature>
<accession>A0A098G5R0</accession>
<dbReference type="SUPFAM" id="SSF101386">
    <property type="entry name" value="all-alpha NTP pyrophosphatases"/>
    <property type="match status" value="1"/>
</dbReference>
<dbReference type="InterPro" id="IPR048011">
    <property type="entry name" value="NTP-PPase_MazG-like_C"/>
</dbReference>
<dbReference type="Gene3D" id="1.10.287.1080">
    <property type="entry name" value="MazG-like"/>
    <property type="match status" value="1"/>
</dbReference>
<evidence type="ECO:0000313" key="3">
    <source>
        <dbReference type="Proteomes" id="UP000032430"/>
    </source>
</evidence>
<dbReference type="GO" id="GO:0046052">
    <property type="term" value="P:UTP catabolic process"/>
    <property type="evidence" value="ECO:0007669"/>
    <property type="project" value="TreeGrafter"/>
</dbReference>
<dbReference type="RefSeq" id="WP_045096225.1">
    <property type="nucleotide sequence ID" value="NZ_LN614827.1"/>
</dbReference>
<evidence type="ECO:0000313" key="2">
    <source>
        <dbReference type="EMBL" id="CEG57792.1"/>
    </source>
</evidence>
<dbReference type="AlphaFoldDB" id="A0A098G5R0"/>
<dbReference type="EMBL" id="LN614827">
    <property type="protein sequence ID" value="CEG57792.1"/>
    <property type="molecule type" value="Genomic_DNA"/>
</dbReference>
<proteinExistence type="predicted"/>